<evidence type="ECO:0000256" key="2">
    <source>
        <dbReference type="ARBA" id="ARBA00022723"/>
    </source>
</evidence>
<dbReference type="InterPro" id="IPR036874">
    <property type="entry name" value="Carbonic_anhydrase_sf"/>
</dbReference>
<feature type="binding site" evidence="6">
    <location>
        <position position="114"/>
    </location>
    <ligand>
        <name>Zn(2+)</name>
        <dbReference type="ChEBI" id="CHEBI:29105"/>
    </ligand>
</feature>
<reference evidence="8 9" key="1">
    <citation type="submission" date="2017-08" db="EMBL/GenBank/DDBJ databases">
        <title>Halovibrio sewagensis sp. nov., isolated from wastewater of high salinity.</title>
        <authorList>
            <person name="Dong X."/>
            <person name="Zhang G."/>
        </authorList>
    </citation>
    <scope>NUCLEOTIDE SEQUENCE [LARGE SCALE GENOMIC DNA]</scope>
    <source>
        <strain evidence="8 9">YL5-2</strain>
    </source>
</reference>
<keyword evidence="2 6" id="KW-0479">Metal-binding</keyword>
<dbReference type="PROSITE" id="PS00705">
    <property type="entry name" value="PROK_CO2_ANHYDRASE_2"/>
    <property type="match status" value="1"/>
</dbReference>
<protein>
    <recommendedName>
        <fullName evidence="7">Carbonic anhydrase</fullName>
        <ecNumber evidence="7">4.2.1.1</ecNumber>
    </recommendedName>
    <alternativeName>
        <fullName evidence="7">Carbonate dehydratase</fullName>
    </alternativeName>
</protein>
<keyword evidence="9" id="KW-1185">Reference proteome</keyword>
<sequence length="235" mass="25646">MGLTVTDGLGGILATALKHLFDNNAQWVQDTLAQDPDFFERLSQQQAPEYLWIGCADSRVPANQVVGLMPGELFVHRNVANVVVQTDLNLLSVLQFAVEVLKVKHVIVCGHYGCGGVKAAYQDAHLGLIDNWLRHIQNVAADHRELLAAQPDEMAAVNKLCELNVVAQVANVCRTTVVADAWRGGQELSVHGCIYGLEDGRLRDMGLGVRSTGELDEQCRQAVERLSQGAPMPQE</sequence>
<comment type="catalytic activity">
    <reaction evidence="5 7">
        <text>hydrogencarbonate + H(+) = CO2 + H2O</text>
        <dbReference type="Rhea" id="RHEA:10748"/>
        <dbReference type="ChEBI" id="CHEBI:15377"/>
        <dbReference type="ChEBI" id="CHEBI:15378"/>
        <dbReference type="ChEBI" id="CHEBI:16526"/>
        <dbReference type="ChEBI" id="CHEBI:17544"/>
        <dbReference type="EC" id="4.2.1.1"/>
    </reaction>
</comment>
<evidence type="ECO:0000313" key="8">
    <source>
        <dbReference type="EMBL" id="PAU82473.1"/>
    </source>
</evidence>
<evidence type="ECO:0000256" key="4">
    <source>
        <dbReference type="ARBA" id="ARBA00023239"/>
    </source>
</evidence>
<dbReference type="FunFam" id="3.40.1050.10:FF:000001">
    <property type="entry name" value="Carbonic anhydrase"/>
    <property type="match status" value="1"/>
</dbReference>
<dbReference type="EC" id="4.2.1.1" evidence="7"/>
<evidence type="ECO:0000256" key="3">
    <source>
        <dbReference type="ARBA" id="ARBA00022833"/>
    </source>
</evidence>
<dbReference type="PANTHER" id="PTHR11002:SF76">
    <property type="entry name" value="CARBONIC ANHYDRASE"/>
    <property type="match status" value="1"/>
</dbReference>
<gene>
    <name evidence="8" type="ORF">CK501_00680</name>
</gene>
<comment type="function">
    <text evidence="7">Reversible hydration of carbon dioxide.</text>
</comment>
<keyword evidence="4 7" id="KW-0456">Lyase</keyword>
<dbReference type="EMBL" id="NSKD01000001">
    <property type="protein sequence ID" value="PAU82473.1"/>
    <property type="molecule type" value="Genomic_DNA"/>
</dbReference>
<dbReference type="GO" id="GO:0004089">
    <property type="term" value="F:carbonate dehydratase activity"/>
    <property type="evidence" value="ECO:0007669"/>
    <property type="project" value="UniProtKB-UniRule"/>
</dbReference>
<dbReference type="PROSITE" id="PS00704">
    <property type="entry name" value="PROK_CO2_ANHYDRASE_1"/>
    <property type="match status" value="1"/>
</dbReference>
<comment type="caution">
    <text evidence="8">The sequence shown here is derived from an EMBL/GenBank/DDBJ whole genome shotgun (WGS) entry which is preliminary data.</text>
</comment>
<dbReference type="OrthoDB" id="9797527at2"/>
<keyword evidence="3 6" id="KW-0862">Zinc</keyword>
<dbReference type="Gene3D" id="3.40.1050.10">
    <property type="entry name" value="Carbonic anhydrase"/>
    <property type="match status" value="1"/>
</dbReference>
<proteinExistence type="inferred from homology"/>
<dbReference type="InterPro" id="IPR015892">
    <property type="entry name" value="Carbonic_anhydrase_CS"/>
</dbReference>
<dbReference type="Pfam" id="PF00484">
    <property type="entry name" value="Pro_CA"/>
    <property type="match status" value="1"/>
</dbReference>
<evidence type="ECO:0000256" key="5">
    <source>
        <dbReference type="ARBA" id="ARBA00048348"/>
    </source>
</evidence>
<dbReference type="SMART" id="SM00947">
    <property type="entry name" value="Pro_CA"/>
    <property type="match status" value="1"/>
</dbReference>
<evidence type="ECO:0000256" key="1">
    <source>
        <dbReference type="ARBA" id="ARBA00006217"/>
    </source>
</evidence>
<dbReference type="PANTHER" id="PTHR11002">
    <property type="entry name" value="CARBONIC ANHYDRASE"/>
    <property type="match status" value="1"/>
</dbReference>
<evidence type="ECO:0000256" key="6">
    <source>
        <dbReference type="PIRSR" id="PIRSR601765-1"/>
    </source>
</evidence>
<dbReference type="AlphaFoldDB" id="A0A2A2FD46"/>
<dbReference type="GO" id="GO:0015976">
    <property type="term" value="P:carbon utilization"/>
    <property type="evidence" value="ECO:0007669"/>
    <property type="project" value="InterPro"/>
</dbReference>
<feature type="binding site" evidence="6">
    <location>
        <position position="55"/>
    </location>
    <ligand>
        <name>Zn(2+)</name>
        <dbReference type="ChEBI" id="CHEBI:29105"/>
    </ligand>
</feature>
<organism evidence="8 9">
    <name type="scientific">Halovibrio salipaludis</name>
    <dbReference type="NCBI Taxonomy" id="2032626"/>
    <lineage>
        <taxon>Bacteria</taxon>
        <taxon>Pseudomonadati</taxon>
        <taxon>Pseudomonadota</taxon>
        <taxon>Gammaproteobacteria</taxon>
        <taxon>Oceanospirillales</taxon>
        <taxon>Halomonadaceae</taxon>
        <taxon>Halovibrio</taxon>
    </lineage>
</organism>
<dbReference type="GO" id="GO:0008270">
    <property type="term" value="F:zinc ion binding"/>
    <property type="evidence" value="ECO:0007669"/>
    <property type="project" value="UniProtKB-UniRule"/>
</dbReference>
<accession>A0A2A2FD46</accession>
<dbReference type="SUPFAM" id="SSF53056">
    <property type="entry name" value="beta-carbonic anhydrase, cab"/>
    <property type="match status" value="1"/>
</dbReference>
<feature type="binding site" evidence="6">
    <location>
        <position position="57"/>
    </location>
    <ligand>
        <name>Zn(2+)</name>
        <dbReference type="ChEBI" id="CHEBI:29105"/>
    </ligand>
</feature>
<dbReference type="CDD" id="cd00883">
    <property type="entry name" value="beta_CA_cladeA"/>
    <property type="match status" value="1"/>
</dbReference>
<feature type="binding site" evidence="6">
    <location>
        <position position="111"/>
    </location>
    <ligand>
        <name>Zn(2+)</name>
        <dbReference type="ChEBI" id="CHEBI:29105"/>
    </ligand>
</feature>
<name>A0A2A2FD46_9GAMM</name>
<dbReference type="InterPro" id="IPR001765">
    <property type="entry name" value="Carbonic_anhydrase"/>
</dbReference>
<comment type="cofactor">
    <cofactor evidence="6">
        <name>Zn(2+)</name>
        <dbReference type="ChEBI" id="CHEBI:29105"/>
    </cofactor>
    <text evidence="6">Binds 1 zinc ion per subunit.</text>
</comment>
<dbReference type="Proteomes" id="UP000218896">
    <property type="component" value="Unassembled WGS sequence"/>
</dbReference>
<comment type="similarity">
    <text evidence="1 7">Belongs to the beta-class carbonic anhydrase family.</text>
</comment>
<evidence type="ECO:0000313" key="9">
    <source>
        <dbReference type="Proteomes" id="UP000218896"/>
    </source>
</evidence>
<evidence type="ECO:0000256" key="7">
    <source>
        <dbReference type="RuleBase" id="RU003956"/>
    </source>
</evidence>
<dbReference type="NCBIfam" id="NF007756">
    <property type="entry name" value="PRK10437.1"/>
    <property type="match status" value="1"/>
</dbReference>